<comment type="subunit">
    <text evidence="4">Homodimer.</text>
</comment>
<dbReference type="InterPro" id="IPR020095">
    <property type="entry name" value="PsdUridine_synth_TruA_C"/>
</dbReference>
<keyword evidence="3 4" id="KW-0413">Isomerase</keyword>
<dbReference type="KEGG" id="ipa:Isop_0148"/>
<dbReference type="FunFam" id="3.30.70.580:FF:000001">
    <property type="entry name" value="tRNA pseudouridine synthase A"/>
    <property type="match status" value="1"/>
</dbReference>
<feature type="active site" description="Nucleophile" evidence="4 5">
    <location>
        <position position="53"/>
    </location>
</feature>
<evidence type="ECO:0000256" key="5">
    <source>
        <dbReference type="PIRSR" id="PIRSR001430-1"/>
    </source>
</evidence>
<organism evidence="10 11">
    <name type="scientific">Isosphaera pallida (strain ATCC 43644 / DSM 9630 / IS1B)</name>
    <dbReference type="NCBI Taxonomy" id="575540"/>
    <lineage>
        <taxon>Bacteria</taxon>
        <taxon>Pseudomonadati</taxon>
        <taxon>Planctomycetota</taxon>
        <taxon>Planctomycetia</taxon>
        <taxon>Isosphaerales</taxon>
        <taxon>Isosphaeraceae</taxon>
        <taxon>Isosphaera</taxon>
    </lineage>
</organism>
<protein>
    <recommendedName>
        <fullName evidence="4">tRNA pseudouridine synthase A</fullName>
        <ecNumber evidence="4">5.4.99.12</ecNumber>
    </recommendedName>
    <alternativeName>
        <fullName evidence="4">tRNA pseudouridine(38-40) synthase</fullName>
    </alternativeName>
    <alternativeName>
        <fullName evidence="4">tRNA pseudouridylate synthase I</fullName>
    </alternativeName>
    <alternativeName>
        <fullName evidence="4">tRNA-uridine isomerase I</fullName>
    </alternativeName>
</protein>
<dbReference type="Pfam" id="PF01416">
    <property type="entry name" value="PseudoU_synth_1"/>
    <property type="match status" value="2"/>
</dbReference>
<dbReference type="CDD" id="cd02570">
    <property type="entry name" value="PseudoU_synth_EcTruA"/>
    <property type="match status" value="1"/>
</dbReference>
<evidence type="ECO:0000259" key="9">
    <source>
        <dbReference type="Pfam" id="PF01416"/>
    </source>
</evidence>
<dbReference type="HAMAP" id="MF_00171">
    <property type="entry name" value="TruA"/>
    <property type="match status" value="1"/>
</dbReference>
<evidence type="ECO:0000256" key="3">
    <source>
        <dbReference type="ARBA" id="ARBA00023235"/>
    </source>
</evidence>
<dbReference type="PANTHER" id="PTHR11142">
    <property type="entry name" value="PSEUDOURIDYLATE SYNTHASE"/>
    <property type="match status" value="1"/>
</dbReference>
<evidence type="ECO:0000313" key="11">
    <source>
        <dbReference type="Proteomes" id="UP000008631"/>
    </source>
</evidence>
<gene>
    <name evidence="4" type="primary">truA</name>
    <name evidence="10" type="ordered locus">Isop_0148</name>
</gene>
<dbReference type="Gene3D" id="3.30.70.580">
    <property type="entry name" value="Pseudouridine synthase I, catalytic domain, N-terminal subdomain"/>
    <property type="match status" value="1"/>
</dbReference>
<dbReference type="AlphaFoldDB" id="E8R650"/>
<evidence type="ECO:0000313" key="10">
    <source>
        <dbReference type="EMBL" id="ADV60745.1"/>
    </source>
</evidence>
<evidence type="ECO:0000256" key="1">
    <source>
        <dbReference type="ARBA" id="ARBA00009375"/>
    </source>
</evidence>
<dbReference type="Proteomes" id="UP000008631">
    <property type="component" value="Chromosome"/>
</dbReference>
<keyword evidence="11" id="KW-1185">Reference proteome</keyword>
<evidence type="ECO:0000256" key="6">
    <source>
        <dbReference type="PIRSR" id="PIRSR001430-2"/>
    </source>
</evidence>
<dbReference type="GO" id="GO:0003723">
    <property type="term" value="F:RNA binding"/>
    <property type="evidence" value="ECO:0007669"/>
    <property type="project" value="InterPro"/>
</dbReference>
<dbReference type="OrthoDB" id="9811823at2"/>
<dbReference type="Gene3D" id="3.30.70.660">
    <property type="entry name" value="Pseudouridine synthase I, catalytic domain, C-terminal subdomain"/>
    <property type="match status" value="1"/>
</dbReference>
<dbReference type="EC" id="5.4.99.12" evidence="4"/>
<dbReference type="InterPro" id="IPR001406">
    <property type="entry name" value="PsdUridine_synth_TruA"/>
</dbReference>
<dbReference type="InterPro" id="IPR020094">
    <property type="entry name" value="TruA/RsuA/RluB/E/F_N"/>
</dbReference>
<dbReference type="GO" id="GO:0031119">
    <property type="term" value="P:tRNA pseudouridine synthesis"/>
    <property type="evidence" value="ECO:0007669"/>
    <property type="project" value="UniProtKB-UniRule"/>
</dbReference>
<dbReference type="PANTHER" id="PTHR11142:SF0">
    <property type="entry name" value="TRNA PSEUDOURIDINE SYNTHASE-LIKE 1"/>
    <property type="match status" value="1"/>
</dbReference>
<name>E8R650_ISOPI</name>
<evidence type="ECO:0000256" key="7">
    <source>
        <dbReference type="RuleBase" id="RU003792"/>
    </source>
</evidence>
<feature type="domain" description="Pseudouridine synthase I TruA alpha/beta" evidence="9">
    <location>
        <begin position="10"/>
        <end position="102"/>
    </location>
</feature>
<accession>E8R650</accession>
<feature type="domain" description="Pseudouridine synthase I TruA alpha/beta" evidence="9">
    <location>
        <begin position="144"/>
        <end position="245"/>
    </location>
</feature>
<dbReference type="PIRSF" id="PIRSF001430">
    <property type="entry name" value="tRNA_psdUrid_synth"/>
    <property type="match status" value="1"/>
</dbReference>
<dbReference type="RefSeq" id="WP_013563034.1">
    <property type="nucleotide sequence ID" value="NC_014962.1"/>
</dbReference>
<dbReference type="NCBIfam" id="TIGR00071">
    <property type="entry name" value="hisT_truA"/>
    <property type="match status" value="1"/>
</dbReference>
<dbReference type="EMBL" id="CP002353">
    <property type="protein sequence ID" value="ADV60745.1"/>
    <property type="molecule type" value="Genomic_DNA"/>
</dbReference>
<reference evidence="10 11" key="1">
    <citation type="journal article" date="2011" name="Stand. Genomic Sci.">
        <title>Complete genome sequence of Isosphaera pallida type strain (IS1B).</title>
        <authorList>
            <consortium name="US DOE Joint Genome Institute (JGI-PGF)"/>
            <person name="Goker M."/>
            <person name="Cleland D."/>
            <person name="Saunders E."/>
            <person name="Lapidus A."/>
            <person name="Nolan M."/>
            <person name="Lucas S."/>
            <person name="Hammon N."/>
            <person name="Deshpande S."/>
            <person name="Cheng J.F."/>
            <person name="Tapia R."/>
            <person name="Han C."/>
            <person name="Goodwin L."/>
            <person name="Pitluck S."/>
            <person name="Liolios K."/>
            <person name="Pagani I."/>
            <person name="Ivanova N."/>
            <person name="Mavromatis K."/>
            <person name="Pati A."/>
            <person name="Chen A."/>
            <person name="Palaniappan K."/>
            <person name="Land M."/>
            <person name="Hauser L."/>
            <person name="Chang Y.J."/>
            <person name="Jeffries C.D."/>
            <person name="Detter J.C."/>
            <person name="Beck B."/>
            <person name="Woyke T."/>
            <person name="Bristow J."/>
            <person name="Eisen J.A."/>
            <person name="Markowitz V."/>
            <person name="Hugenholtz P."/>
            <person name="Kyrpides N.C."/>
            <person name="Klenk H.P."/>
        </authorList>
    </citation>
    <scope>NUCLEOTIDE SEQUENCE [LARGE SCALE GENOMIC DNA]</scope>
    <source>
        <strain evidence="11">ATCC 43644 / DSM 9630 / IS1B</strain>
    </source>
</reference>
<comment type="similarity">
    <text evidence="1 4 7">Belongs to the tRNA pseudouridine synthase TruA family.</text>
</comment>
<feature type="region of interest" description="Disordered" evidence="8">
    <location>
        <begin position="254"/>
        <end position="275"/>
    </location>
</feature>
<sequence>MLRTLKLILAYDGTEFSGWQRQPGHRTVQEVVESALRPLTGEPVAVTASGRTDAGVHALGQVAHFHTIARHPPEVFLKALNATLPPDVRVVWAEEAPQSFHATLDAQSKRYRYVIDNGPFADPFLRRTAWHLFRPLDAPRMNRAVQALRGRHDFRSFETNWPNRMSSVRTILDVQVRRIDHRVELEVEADGFLYNMVRSIAGTAVLVGLGDRPETFVAEVLHAQDRRLAGPTAPPQGLFLLQVRYGLRDRVARSLGRNGQPPGRFIPSPPFPNPT</sequence>
<dbReference type="InterPro" id="IPR020097">
    <property type="entry name" value="PsdUridine_synth_TruA_a/b_dom"/>
</dbReference>
<dbReference type="InterPro" id="IPR020103">
    <property type="entry name" value="PsdUridine_synth_cat_dom_sf"/>
</dbReference>
<evidence type="ECO:0000256" key="2">
    <source>
        <dbReference type="ARBA" id="ARBA00022694"/>
    </source>
</evidence>
<dbReference type="STRING" id="575540.Isop_0148"/>
<comment type="function">
    <text evidence="4">Formation of pseudouridine at positions 38, 39 and 40 in the anticodon stem and loop of transfer RNAs.</text>
</comment>
<feature type="binding site" evidence="4 6">
    <location>
        <position position="111"/>
    </location>
    <ligand>
        <name>substrate</name>
    </ligand>
</feature>
<comment type="caution">
    <text evidence="4">Lacks conserved residue(s) required for the propagation of feature annotation.</text>
</comment>
<dbReference type="GO" id="GO:0160147">
    <property type="term" value="F:tRNA pseudouridine(38-40) synthase activity"/>
    <property type="evidence" value="ECO:0007669"/>
    <property type="project" value="UniProtKB-EC"/>
</dbReference>
<proteinExistence type="inferred from homology"/>
<dbReference type="HOGENOM" id="CLU_014673_0_1_0"/>
<keyword evidence="2 4" id="KW-0819">tRNA processing</keyword>
<evidence type="ECO:0000256" key="4">
    <source>
        <dbReference type="HAMAP-Rule" id="MF_00171"/>
    </source>
</evidence>
<dbReference type="eggNOG" id="COG0101">
    <property type="taxonomic scope" value="Bacteria"/>
</dbReference>
<comment type="catalytic activity">
    <reaction evidence="4 7">
        <text>uridine(38/39/40) in tRNA = pseudouridine(38/39/40) in tRNA</text>
        <dbReference type="Rhea" id="RHEA:22376"/>
        <dbReference type="Rhea" id="RHEA-COMP:10085"/>
        <dbReference type="Rhea" id="RHEA-COMP:10087"/>
        <dbReference type="ChEBI" id="CHEBI:65314"/>
        <dbReference type="ChEBI" id="CHEBI:65315"/>
        <dbReference type="EC" id="5.4.99.12"/>
    </reaction>
</comment>
<dbReference type="FunCoup" id="E8R650">
    <property type="interactions" value="445"/>
</dbReference>
<evidence type="ECO:0000256" key="8">
    <source>
        <dbReference type="SAM" id="MobiDB-lite"/>
    </source>
</evidence>
<dbReference type="SUPFAM" id="SSF55120">
    <property type="entry name" value="Pseudouridine synthase"/>
    <property type="match status" value="1"/>
</dbReference>
<dbReference type="InParanoid" id="E8R650"/>